<protein>
    <submittedName>
        <fullName evidence="9">Uncharacterized protein</fullName>
    </submittedName>
</protein>
<dbReference type="PANTHER" id="PTHR10978:SF5">
    <property type="entry name" value="SUCCINATE DEHYDROGENASE CYTOCHROME B560 SUBUNIT, MITOCHONDRIAL"/>
    <property type="match status" value="1"/>
</dbReference>
<sequence>MERNSYDQHGVWSQECQRRMFLCQLGLSGSTRGAVRSGLVFSRASRAVLSRRFNSQTVKTSFQKEQEILVAQRRNRPVSPHLTIYQPQLTWYLSSLHRITGVLLGSAFFAVTMAFGVSTLFGLGLNTEKLQEYYREKVPRWADWTIKGSAAYMFAFHFGNGIRHLLWDTGKELTIKGVNRTGIAVLVFAAFAGTSFLFW</sequence>
<proteinExistence type="predicted"/>
<feature type="transmembrane region" description="Helical" evidence="8">
    <location>
        <begin position="102"/>
        <end position="124"/>
    </location>
</feature>
<keyword evidence="2" id="KW-0349">Heme</keyword>
<dbReference type="GO" id="GO:0006099">
    <property type="term" value="P:tricarboxylic acid cycle"/>
    <property type="evidence" value="ECO:0007669"/>
    <property type="project" value="InterPro"/>
</dbReference>
<keyword evidence="4" id="KW-0479">Metal-binding</keyword>
<dbReference type="AlphaFoldDB" id="A0A7G3ZAK1"/>
<dbReference type="NCBIfam" id="TIGR02970">
    <property type="entry name" value="succ_dehyd_cytB"/>
    <property type="match status" value="1"/>
</dbReference>
<evidence type="ECO:0000256" key="3">
    <source>
        <dbReference type="ARBA" id="ARBA00022692"/>
    </source>
</evidence>
<dbReference type="PROSITE" id="PS01000">
    <property type="entry name" value="SDH_CYT_1"/>
    <property type="match status" value="1"/>
</dbReference>
<feature type="transmembrane region" description="Helical" evidence="8">
    <location>
        <begin position="144"/>
        <end position="166"/>
    </location>
</feature>
<keyword evidence="10" id="KW-1185">Reference proteome</keyword>
<dbReference type="InterPro" id="IPR018495">
    <property type="entry name" value="Succ_DH_cyt_bsu_CS"/>
</dbReference>
<dbReference type="PROSITE" id="PS01001">
    <property type="entry name" value="SDH_CYT_2"/>
    <property type="match status" value="1"/>
</dbReference>
<evidence type="ECO:0000256" key="7">
    <source>
        <dbReference type="ARBA" id="ARBA00023136"/>
    </source>
</evidence>
<keyword evidence="3 8" id="KW-0812">Transmembrane</keyword>
<dbReference type="GO" id="GO:0006121">
    <property type="term" value="P:mitochondrial electron transport, succinate to ubiquinone"/>
    <property type="evidence" value="ECO:0007669"/>
    <property type="project" value="TreeGrafter"/>
</dbReference>
<evidence type="ECO:0000256" key="8">
    <source>
        <dbReference type="SAM" id="Phobius"/>
    </source>
</evidence>
<dbReference type="GO" id="GO:0031966">
    <property type="term" value="C:mitochondrial membrane"/>
    <property type="evidence" value="ECO:0007669"/>
    <property type="project" value="UniProtKB-ARBA"/>
</dbReference>
<feature type="transmembrane region" description="Helical" evidence="8">
    <location>
        <begin position="178"/>
        <end position="198"/>
    </location>
</feature>
<dbReference type="GeneID" id="59323634"/>
<dbReference type="OrthoDB" id="588261at2759"/>
<evidence type="ECO:0000256" key="6">
    <source>
        <dbReference type="ARBA" id="ARBA00023004"/>
    </source>
</evidence>
<keyword evidence="7 8" id="KW-0472">Membrane</keyword>
<keyword evidence="5 8" id="KW-1133">Transmembrane helix</keyword>
<dbReference type="InterPro" id="IPR014314">
    <property type="entry name" value="Succ_DH_cytb556"/>
</dbReference>
<dbReference type="Gene3D" id="1.20.1300.10">
    <property type="entry name" value="Fumarate reductase/succinate dehydrogenase, transmembrane subunit"/>
    <property type="match status" value="1"/>
</dbReference>
<dbReference type="RefSeq" id="XP_037137212.1">
    <property type="nucleotide sequence ID" value="XM_037281317.1"/>
</dbReference>
<dbReference type="InterPro" id="IPR034804">
    <property type="entry name" value="SQR/QFR_C/D"/>
</dbReference>
<dbReference type="PANTHER" id="PTHR10978">
    <property type="entry name" value="SUCCINATE DEHYDROGENASE CYTOCHROME B560 SUBUNIT"/>
    <property type="match status" value="1"/>
</dbReference>
<keyword evidence="6" id="KW-0408">Iron</keyword>
<comment type="subcellular location">
    <subcellularLocation>
        <location evidence="1">Membrane</location>
        <topology evidence="1">Multi-pass membrane protein</topology>
    </subcellularLocation>
</comment>
<name>A0A7G3ZAK1_9SACH</name>
<evidence type="ECO:0000256" key="2">
    <source>
        <dbReference type="ARBA" id="ARBA00022617"/>
    </source>
</evidence>
<evidence type="ECO:0000256" key="5">
    <source>
        <dbReference type="ARBA" id="ARBA00022989"/>
    </source>
</evidence>
<dbReference type="SUPFAM" id="SSF81343">
    <property type="entry name" value="Fumarate reductase respiratory complex transmembrane subunits"/>
    <property type="match status" value="1"/>
</dbReference>
<dbReference type="GO" id="GO:0009055">
    <property type="term" value="F:electron transfer activity"/>
    <property type="evidence" value="ECO:0007669"/>
    <property type="project" value="InterPro"/>
</dbReference>
<gene>
    <name evidence="9" type="ORF">HG536_0A03550</name>
</gene>
<dbReference type="InterPro" id="IPR000701">
    <property type="entry name" value="SuccDH_FuR_B_TM-su"/>
</dbReference>
<evidence type="ECO:0000313" key="9">
    <source>
        <dbReference type="EMBL" id="QLL30537.1"/>
    </source>
</evidence>
<dbReference type="Pfam" id="PF01127">
    <property type="entry name" value="Sdh_cyt"/>
    <property type="match status" value="1"/>
</dbReference>
<evidence type="ECO:0000256" key="1">
    <source>
        <dbReference type="ARBA" id="ARBA00004141"/>
    </source>
</evidence>
<accession>A0A7G3ZAK1</accession>
<dbReference type="GO" id="GO:0046872">
    <property type="term" value="F:metal ion binding"/>
    <property type="evidence" value="ECO:0007669"/>
    <property type="project" value="UniProtKB-KW"/>
</dbReference>
<dbReference type="CDD" id="cd03499">
    <property type="entry name" value="SQR_TypeC_SdhC"/>
    <property type="match status" value="1"/>
</dbReference>
<organism evidence="9 10">
    <name type="scientific">Torulaspora globosa</name>
    <dbReference type="NCBI Taxonomy" id="48254"/>
    <lineage>
        <taxon>Eukaryota</taxon>
        <taxon>Fungi</taxon>
        <taxon>Dikarya</taxon>
        <taxon>Ascomycota</taxon>
        <taxon>Saccharomycotina</taxon>
        <taxon>Saccharomycetes</taxon>
        <taxon>Saccharomycetales</taxon>
        <taxon>Saccharomycetaceae</taxon>
        <taxon>Torulaspora</taxon>
    </lineage>
</organism>
<dbReference type="Proteomes" id="UP000515788">
    <property type="component" value="Chromosome 1"/>
</dbReference>
<reference evidence="9 10" key="1">
    <citation type="submission" date="2020-06" db="EMBL/GenBank/DDBJ databases">
        <title>The yeast mating-type switching endonuclease HO is a domesticated member of an unorthodox homing genetic element family.</title>
        <authorList>
            <person name="Coughlan A.Y."/>
            <person name="Lombardi L."/>
            <person name="Braun-Galleani S."/>
            <person name="Martos A.R."/>
            <person name="Galeote V."/>
            <person name="Bigey F."/>
            <person name="Dequin S."/>
            <person name="Byrne K.P."/>
            <person name="Wolfe K.H."/>
        </authorList>
    </citation>
    <scope>NUCLEOTIDE SEQUENCE [LARGE SCALE GENOMIC DNA]</scope>
    <source>
        <strain evidence="9 10">CBS764</strain>
    </source>
</reference>
<dbReference type="EMBL" id="CP059246">
    <property type="protein sequence ID" value="QLL30537.1"/>
    <property type="molecule type" value="Genomic_DNA"/>
</dbReference>
<evidence type="ECO:0000256" key="4">
    <source>
        <dbReference type="ARBA" id="ARBA00022723"/>
    </source>
</evidence>
<evidence type="ECO:0000313" key="10">
    <source>
        <dbReference type="Proteomes" id="UP000515788"/>
    </source>
</evidence>
<dbReference type="KEGG" id="tgb:HG536_0A03550"/>